<evidence type="ECO:0000256" key="1">
    <source>
        <dbReference type="SAM" id="MobiDB-lite"/>
    </source>
</evidence>
<dbReference type="EMBL" id="CAJNOQ010003722">
    <property type="protein sequence ID" value="CAF1026745.1"/>
    <property type="molecule type" value="Genomic_DNA"/>
</dbReference>
<comment type="caution">
    <text evidence="2">The sequence shown here is derived from an EMBL/GenBank/DDBJ whole genome shotgun (WGS) entry which is preliminary data.</text>
</comment>
<feature type="region of interest" description="Disordered" evidence="1">
    <location>
        <begin position="412"/>
        <end position="484"/>
    </location>
</feature>
<feature type="region of interest" description="Disordered" evidence="1">
    <location>
        <begin position="357"/>
        <end position="383"/>
    </location>
</feature>
<protein>
    <submittedName>
        <fullName evidence="2">Uncharacterized protein</fullName>
    </submittedName>
</protein>
<dbReference type="EMBL" id="CAJOBC010003722">
    <property type="protein sequence ID" value="CAF3797835.1"/>
    <property type="molecule type" value="Genomic_DNA"/>
</dbReference>
<reference evidence="2" key="1">
    <citation type="submission" date="2021-02" db="EMBL/GenBank/DDBJ databases">
        <authorList>
            <person name="Nowell W R."/>
        </authorList>
    </citation>
    <scope>NUCLEOTIDE SEQUENCE</scope>
</reference>
<accession>A0A814IQW4</accession>
<gene>
    <name evidence="2" type="ORF">GPM918_LOCUS15068</name>
    <name evidence="3" type="ORF">SRO942_LOCUS15068</name>
</gene>
<feature type="compositionally biased region" description="Acidic residues" evidence="1">
    <location>
        <begin position="373"/>
        <end position="383"/>
    </location>
</feature>
<evidence type="ECO:0000313" key="2">
    <source>
        <dbReference type="EMBL" id="CAF1026745.1"/>
    </source>
</evidence>
<dbReference type="OrthoDB" id="9997786at2759"/>
<organism evidence="2 4">
    <name type="scientific">Didymodactylos carnosus</name>
    <dbReference type="NCBI Taxonomy" id="1234261"/>
    <lineage>
        <taxon>Eukaryota</taxon>
        <taxon>Metazoa</taxon>
        <taxon>Spiralia</taxon>
        <taxon>Gnathifera</taxon>
        <taxon>Rotifera</taxon>
        <taxon>Eurotatoria</taxon>
        <taxon>Bdelloidea</taxon>
        <taxon>Philodinida</taxon>
        <taxon>Philodinidae</taxon>
        <taxon>Didymodactylos</taxon>
    </lineage>
</organism>
<sequence length="484" mass="56005">MKMWMFSGSVVELPAKLRYRGYSMILMSIWVGYTEPQPHLWLKTIINELDHIKKQDTIIKKIDYRLKIYGITGDCPALKLILNFTGHGRYYCCWFCYLKGEHIGGKRQYRHEQEVTMNQEQEVTMNGPYDQSSTSASGCNQMDKIHSLLCACDQLNSCCVIYRRFIIHDQMFHSLNYHKRQNSVSYFVQYLFANDVEDRRFGSIELFFTCNNLDYAIIKHYRIKRLYSDYLAQSRYYRLLKKPLDSLFFILEKDHCQIDVVKTDFILNHCIITSVYCYTFTMANKSTQQSSKGRSIKPKPTYSPSDPITSTKQYLINYDDTRSYSIAGNSGIKRITNDGKVVLNNGRTAKLIMSGTKDECEEEWMSQTQSPQDDADADQDDDNIDRSSQQMLQMPSNTSRTPAPFRRRITLTNNRPGSLTRSLISVSSRRSTDQNRSTFTMTRNDRVNGPAGSLNPTRTNIGSDEGEDMDTSDNVPLSRLFQEL</sequence>
<dbReference type="AlphaFoldDB" id="A0A814IQW4"/>
<evidence type="ECO:0000313" key="4">
    <source>
        <dbReference type="Proteomes" id="UP000663829"/>
    </source>
</evidence>
<name>A0A814IQW4_9BILA</name>
<dbReference type="Proteomes" id="UP000663829">
    <property type="component" value="Unassembled WGS sequence"/>
</dbReference>
<evidence type="ECO:0000313" key="3">
    <source>
        <dbReference type="EMBL" id="CAF3797835.1"/>
    </source>
</evidence>
<feature type="region of interest" description="Disordered" evidence="1">
    <location>
        <begin position="289"/>
        <end position="308"/>
    </location>
</feature>
<keyword evidence="4" id="KW-1185">Reference proteome</keyword>
<feature type="compositionally biased region" description="Polar residues" evidence="1">
    <location>
        <begin position="412"/>
        <end position="442"/>
    </location>
</feature>
<proteinExistence type="predicted"/>
<dbReference type="Proteomes" id="UP000681722">
    <property type="component" value="Unassembled WGS sequence"/>
</dbReference>